<evidence type="ECO:0000259" key="9">
    <source>
        <dbReference type="Pfam" id="PF07715"/>
    </source>
</evidence>
<dbReference type="InterPro" id="IPR039426">
    <property type="entry name" value="TonB-dep_rcpt-like"/>
</dbReference>
<dbReference type="RefSeq" id="WP_091092294.1">
    <property type="nucleotide sequence ID" value="NZ_FNRD01000012.1"/>
</dbReference>
<dbReference type="Pfam" id="PF13715">
    <property type="entry name" value="CarbopepD_reg_2"/>
    <property type="match status" value="1"/>
</dbReference>
<dbReference type="Proteomes" id="UP000198951">
    <property type="component" value="Unassembled WGS sequence"/>
</dbReference>
<feature type="domain" description="TonB-dependent receptor plug" evidence="9">
    <location>
        <begin position="113"/>
        <end position="219"/>
    </location>
</feature>
<keyword evidence="5" id="KW-0732">Signal</keyword>
<sequence length="1003" mass="111007">MKLKTIWFVTTLLFSVMAIGQITVKGKVSDSKKEPLVGVNVILKGTTIGSITDINGNYSLNVPNKQAEIEFSYIGFNTKLVKVEANTIINVVLESSDNNLDEIVVIGFASVKKSDLTSSIATVKGKELKTMTVGNAAESLQGKAAGIQVVNSGGPGSVPKVLIRGISTINLSTDPLYVIDGIPMGTNINFLNTNEIESMEILKDASASAIYGSRASNGVILITTKRGKKGETTFNFDTSYGIQFMKNPYHMADAEEYATIFNTAAVASGLPAEFGDPASYRGKSTDWWNAGIRERAAVRNISFGLQGGTEKHTFAVSLNYYKQDSFYEKGGWEKFTSRISSDYKFSKKISAGYSLNPRYESYGNPGNWADFDRIDPITPIYKPADQLTGDENEFSIYARSPSYVWNPVALVKRFKSKTKNYALATNGYIQITPVKGLIIRSQGSFELNSNISDNFNPDFIIDVAHESQLINSLSRSTNLTRSWSIQNTATYMKTLGEKHDFSLMVGNTAEEYNGANLYGSIQALPNNNDNLQELNAGTLNPKTYGTSYTNSIMSYLSRLTYNFDSKYYLTATYRRDGSSKFLANNKWASFPSASFAWRASNEKFMSDVSDVLSDLKFRVGWGKVGNQNLPASVYLSKLGQNFYTFGDQVVNTTYPSAVPNKDIKWETVEDINAGVDFGLFSNKLSGTIEAYRKTTENMLFQKSYPNYSGYPNDARIWSNVGSMRSQGLEFSLSYKNNVGDFNYGANLNFTNTNVKMIKLSAANEQLFGFGEKTLTVENDEPGYFYGYKADGLFQNQFELNSHTNNVGVFLQPNAKVGDVRFTDVNGDGILNADDRTKIGSPWAKYTVGLNLNASYKRFDFLANIYSSIGNDLVNQNKNELYNALSRNNKISGLSDLAWHGEGTSTSIPRLSQTDNNQNFSKFSSYYVEDGSFVRLKNIQFGYTINNKMGFDKIRCSLSGQNLLTLTKYSGVEPEVGGDVLGFGFGGWNYPVQKTILFGLNVTF</sequence>
<organism evidence="10 11">
    <name type="scientific">Flavobacterium gillisiae</name>
    <dbReference type="NCBI Taxonomy" id="150146"/>
    <lineage>
        <taxon>Bacteria</taxon>
        <taxon>Pseudomonadati</taxon>
        <taxon>Bacteroidota</taxon>
        <taxon>Flavobacteriia</taxon>
        <taxon>Flavobacteriales</taxon>
        <taxon>Flavobacteriaceae</taxon>
        <taxon>Flavobacterium</taxon>
    </lineage>
</organism>
<keyword evidence="4 8" id="KW-0812">Transmembrane</keyword>
<dbReference type="NCBIfam" id="TIGR04057">
    <property type="entry name" value="SusC_RagA_signa"/>
    <property type="match status" value="1"/>
</dbReference>
<keyword evidence="3 8" id="KW-1134">Transmembrane beta strand</keyword>
<dbReference type="InterPro" id="IPR036942">
    <property type="entry name" value="Beta-barrel_TonB_sf"/>
</dbReference>
<gene>
    <name evidence="10" type="ORF">SAMN05443667_11270</name>
</gene>
<dbReference type="Gene3D" id="2.170.130.10">
    <property type="entry name" value="TonB-dependent receptor, plug domain"/>
    <property type="match status" value="1"/>
</dbReference>
<evidence type="ECO:0000256" key="1">
    <source>
        <dbReference type="ARBA" id="ARBA00004571"/>
    </source>
</evidence>
<dbReference type="AlphaFoldDB" id="A0A1H4F815"/>
<dbReference type="NCBIfam" id="TIGR04056">
    <property type="entry name" value="OMP_RagA_SusC"/>
    <property type="match status" value="1"/>
</dbReference>
<evidence type="ECO:0000256" key="6">
    <source>
        <dbReference type="ARBA" id="ARBA00023136"/>
    </source>
</evidence>
<dbReference type="InterPro" id="IPR023997">
    <property type="entry name" value="TonB-dep_OMP_SusC/RagA_CS"/>
</dbReference>
<dbReference type="Pfam" id="PF07715">
    <property type="entry name" value="Plug"/>
    <property type="match status" value="1"/>
</dbReference>
<accession>A0A1H4F815</accession>
<evidence type="ECO:0000313" key="11">
    <source>
        <dbReference type="Proteomes" id="UP000198951"/>
    </source>
</evidence>
<reference evidence="11" key="1">
    <citation type="submission" date="2016-10" db="EMBL/GenBank/DDBJ databases">
        <authorList>
            <person name="Varghese N."/>
            <person name="Submissions S."/>
        </authorList>
    </citation>
    <scope>NUCLEOTIDE SEQUENCE [LARGE SCALE GENOMIC DNA]</scope>
    <source>
        <strain evidence="11">DSM 22376</strain>
    </source>
</reference>
<dbReference type="GO" id="GO:0015344">
    <property type="term" value="F:siderophore uptake transmembrane transporter activity"/>
    <property type="evidence" value="ECO:0007669"/>
    <property type="project" value="TreeGrafter"/>
</dbReference>
<dbReference type="InterPro" id="IPR037066">
    <property type="entry name" value="Plug_dom_sf"/>
</dbReference>
<dbReference type="Gene3D" id="2.60.40.1120">
    <property type="entry name" value="Carboxypeptidase-like, regulatory domain"/>
    <property type="match status" value="1"/>
</dbReference>
<dbReference type="GO" id="GO:0044718">
    <property type="term" value="P:siderophore transmembrane transport"/>
    <property type="evidence" value="ECO:0007669"/>
    <property type="project" value="TreeGrafter"/>
</dbReference>
<dbReference type="PROSITE" id="PS52016">
    <property type="entry name" value="TONB_DEPENDENT_REC_3"/>
    <property type="match status" value="1"/>
</dbReference>
<dbReference type="Gene3D" id="2.40.170.20">
    <property type="entry name" value="TonB-dependent receptor, beta-barrel domain"/>
    <property type="match status" value="1"/>
</dbReference>
<evidence type="ECO:0000256" key="8">
    <source>
        <dbReference type="PROSITE-ProRule" id="PRU01360"/>
    </source>
</evidence>
<proteinExistence type="inferred from homology"/>
<evidence type="ECO:0000256" key="5">
    <source>
        <dbReference type="ARBA" id="ARBA00022729"/>
    </source>
</evidence>
<dbReference type="OrthoDB" id="9768177at2"/>
<evidence type="ECO:0000256" key="4">
    <source>
        <dbReference type="ARBA" id="ARBA00022692"/>
    </source>
</evidence>
<keyword evidence="11" id="KW-1185">Reference proteome</keyword>
<dbReference type="InterPro" id="IPR012910">
    <property type="entry name" value="Plug_dom"/>
</dbReference>
<evidence type="ECO:0000313" key="10">
    <source>
        <dbReference type="EMBL" id="SEA93341.1"/>
    </source>
</evidence>
<comment type="subcellular location">
    <subcellularLocation>
        <location evidence="1 8">Cell outer membrane</location>
        <topology evidence="1 8">Multi-pass membrane protein</topology>
    </subcellularLocation>
</comment>
<evidence type="ECO:0000256" key="7">
    <source>
        <dbReference type="ARBA" id="ARBA00023237"/>
    </source>
</evidence>
<evidence type="ECO:0000256" key="2">
    <source>
        <dbReference type="ARBA" id="ARBA00022448"/>
    </source>
</evidence>
<dbReference type="GO" id="GO:0009279">
    <property type="term" value="C:cell outer membrane"/>
    <property type="evidence" value="ECO:0007669"/>
    <property type="project" value="UniProtKB-SubCell"/>
</dbReference>
<name>A0A1H4F815_9FLAO</name>
<dbReference type="PANTHER" id="PTHR30069:SF29">
    <property type="entry name" value="HEMOGLOBIN AND HEMOGLOBIN-HAPTOGLOBIN-BINDING PROTEIN 1-RELATED"/>
    <property type="match status" value="1"/>
</dbReference>
<evidence type="ECO:0000256" key="3">
    <source>
        <dbReference type="ARBA" id="ARBA00022452"/>
    </source>
</evidence>
<keyword evidence="2 8" id="KW-0813">Transport</keyword>
<comment type="similarity">
    <text evidence="8">Belongs to the TonB-dependent receptor family.</text>
</comment>
<dbReference type="STRING" id="150146.SAMN05443667_11270"/>
<keyword evidence="7 8" id="KW-0998">Cell outer membrane</keyword>
<dbReference type="PANTHER" id="PTHR30069">
    <property type="entry name" value="TONB-DEPENDENT OUTER MEMBRANE RECEPTOR"/>
    <property type="match status" value="1"/>
</dbReference>
<dbReference type="FunFam" id="2.60.40.1120:FF:000003">
    <property type="entry name" value="Outer membrane protein Omp121"/>
    <property type="match status" value="1"/>
</dbReference>
<dbReference type="InterPro" id="IPR023996">
    <property type="entry name" value="TonB-dep_OMP_SusC/RagA"/>
</dbReference>
<dbReference type="EMBL" id="FNRD01000012">
    <property type="protein sequence ID" value="SEA93341.1"/>
    <property type="molecule type" value="Genomic_DNA"/>
</dbReference>
<protein>
    <submittedName>
        <fullName evidence="10">TonB-linked outer membrane protein, SusC/RagA family</fullName>
    </submittedName>
</protein>
<dbReference type="SUPFAM" id="SSF56935">
    <property type="entry name" value="Porins"/>
    <property type="match status" value="1"/>
</dbReference>
<dbReference type="SUPFAM" id="SSF49464">
    <property type="entry name" value="Carboxypeptidase regulatory domain-like"/>
    <property type="match status" value="1"/>
</dbReference>
<dbReference type="InterPro" id="IPR008969">
    <property type="entry name" value="CarboxyPept-like_regulatory"/>
</dbReference>
<keyword evidence="6 8" id="KW-0472">Membrane</keyword>